<reference evidence="5 6" key="3">
    <citation type="submission" date="2025-05" db="UniProtKB">
        <authorList>
            <consortium name="RefSeq"/>
        </authorList>
    </citation>
    <scope>IDENTIFICATION</scope>
</reference>
<evidence type="ECO:0000256" key="1">
    <source>
        <dbReference type="ARBA" id="ARBA00008668"/>
    </source>
</evidence>
<dbReference type="GeneID" id="103327568"/>
<keyword evidence="3" id="KW-1133">Transmembrane helix</keyword>
<keyword evidence="3" id="KW-0472">Membrane</keyword>
<organism evidence="4 5">
    <name type="scientific">Prunus mume</name>
    <name type="common">Japanese apricot</name>
    <name type="synonym">Armeniaca mume</name>
    <dbReference type="NCBI Taxonomy" id="102107"/>
    <lineage>
        <taxon>Eukaryota</taxon>
        <taxon>Viridiplantae</taxon>
        <taxon>Streptophyta</taxon>
        <taxon>Embryophyta</taxon>
        <taxon>Tracheophyta</taxon>
        <taxon>Spermatophyta</taxon>
        <taxon>Magnoliopsida</taxon>
        <taxon>eudicotyledons</taxon>
        <taxon>Gunneridae</taxon>
        <taxon>Pentapetalae</taxon>
        <taxon>rosids</taxon>
        <taxon>fabids</taxon>
        <taxon>Rosales</taxon>
        <taxon>Rosaceae</taxon>
        <taxon>Amygdaloideae</taxon>
        <taxon>Amygdaleae</taxon>
        <taxon>Prunus</taxon>
    </lineage>
</organism>
<evidence type="ECO:0000256" key="2">
    <source>
        <dbReference type="ARBA" id="ARBA00022729"/>
    </source>
</evidence>
<evidence type="ECO:0000313" key="4">
    <source>
        <dbReference type="Proteomes" id="UP000694861"/>
    </source>
</evidence>
<reference evidence="4" key="1">
    <citation type="journal article" date="1997" name="Nucleic Acids Res.">
        <title>tRNAscan-SE: a program for improved detection of transfer RNA genes in genomic sequence.</title>
        <authorList>
            <person name="Lowe T.M."/>
            <person name="Eddy S.R."/>
        </authorList>
    </citation>
    <scope>NUCLEOTIDE SEQUENCE [LARGE SCALE GENOMIC DNA]</scope>
</reference>
<dbReference type="CDD" id="cd01837">
    <property type="entry name" value="SGNH_plant_lipase_like"/>
    <property type="match status" value="1"/>
</dbReference>
<protein>
    <submittedName>
        <fullName evidence="5 6">GDSL esterase/lipase 2-like</fullName>
    </submittedName>
</protein>
<evidence type="ECO:0000256" key="3">
    <source>
        <dbReference type="SAM" id="Phobius"/>
    </source>
</evidence>
<accession>A0ABM0NQ26</accession>
<dbReference type="Gene3D" id="3.40.50.1110">
    <property type="entry name" value="SGNH hydrolase"/>
    <property type="match status" value="1"/>
</dbReference>
<dbReference type="RefSeq" id="XP_008228122.1">
    <property type="nucleotide sequence ID" value="XM_008229900.1"/>
</dbReference>
<dbReference type="InterPro" id="IPR036514">
    <property type="entry name" value="SGNH_hydro_sf"/>
</dbReference>
<reference evidence="4" key="2">
    <citation type="journal article" date="2012" name="Nat. Commun.">
        <title>The genome of Prunus mume.</title>
        <authorList>
            <person name="Zhang Q."/>
            <person name="Chen W."/>
            <person name="Sun L."/>
            <person name="Zhao F."/>
            <person name="Huang B."/>
            <person name="Yang W."/>
            <person name="Tao Y."/>
            <person name="Wang J."/>
            <person name="Yuan Z."/>
            <person name="Fan G."/>
            <person name="Xing Z."/>
            <person name="Han C."/>
            <person name="Pan H."/>
            <person name="Zhong X."/>
            <person name="Shi W."/>
            <person name="Liang X."/>
            <person name="Du D."/>
            <person name="Sun F."/>
            <person name="Xu Z."/>
            <person name="Hao R."/>
            <person name="Lv T."/>
            <person name="Lv Y."/>
            <person name="Zheng Z."/>
            <person name="Sun M."/>
            <person name="Luo L."/>
            <person name="Cai M."/>
            <person name="Gao Y."/>
            <person name="Wang J."/>
            <person name="Yin Y."/>
            <person name="Xu X."/>
            <person name="Cheng T."/>
            <person name="Wang J."/>
        </authorList>
    </citation>
    <scope>NUCLEOTIDE SEQUENCE [LARGE SCALE GENOMIC DNA]</scope>
</reference>
<dbReference type="InterPro" id="IPR001087">
    <property type="entry name" value="GDSL"/>
</dbReference>
<evidence type="ECO:0000313" key="6">
    <source>
        <dbReference type="RefSeq" id="XP_008228122.1"/>
    </source>
</evidence>
<dbReference type="InterPro" id="IPR044552">
    <property type="entry name" value="GLIP1-5/GLL25"/>
</dbReference>
<evidence type="ECO:0000313" key="5">
    <source>
        <dbReference type="RefSeq" id="XP_008228121.1"/>
    </source>
</evidence>
<gene>
    <name evidence="5 6" type="primary">LOC103327568</name>
</gene>
<comment type="similarity">
    <text evidence="1">Belongs to the 'GDSL' lipolytic enzyme family.</text>
</comment>
<sequence>MANIRYIQIFVFALYMCSSLLIITTQSHGRSGLPNRHTPLFILGDSVFEAGNNDYFNTTARANYKPYGETYFKYPTGRFSDGRQIPDFIAQYAKLPLIPPYLQPDLHDLSYGVNFASAGSGALDGTRQGLVISLKTQLSNFKIVRKSLRKKLGDEKAKSLLSRAVYFFNTGSNDYLFAFDTDPTVLGSYSQQEYVDLVIGNMTAVVEGIYKRGGRNFALLDLWPMACLPYGRGTLQKTGACFDTITPYVTLHNKRLANALQKLEKKLEGFRYSFISSNEFLTKRMNHPSKYGFVEGRVACCGSGPYGGIFNCGGMKISKKYNLCKNVSEYVFFDSSHPTERVYEQFAKKIWSGNSITAPYNLKALFEN</sequence>
<keyword evidence="4" id="KW-1185">Reference proteome</keyword>
<dbReference type="InterPro" id="IPR035669">
    <property type="entry name" value="SGNH_plant_lipase-like"/>
</dbReference>
<keyword evidence="3" id="KW-0812">Transmembrane</keyword>
<dbReference type="SUPFAM" id="SSF52266">
    <property type="entry name" value="SGNH hydrolase"/>
    <property type="match status" value="1"/>
</dbReference>
<dbReference type="PANTHER" id="PTHR45966">
    <property type="entry name" value="GDSL-LIKE LIPASE/ACYLHYDROLASE"/>
    <property type="match status" value="1"/>
</dbReference>
<feature type="transmembrane region" description="Helical" evidence="3">
    <location>
        <begin position="6"/>
        <end position="23"/>
    </location>
</feature>
<proteinExistence type="inferred from homology"/>
<keyword evidence="2" id="KW-0732">Signal</keyword>
<dbReference type="RefSeq" id="XP_008228121.1">
    <property type="nucleotide sequence ID" value="XM_008229899.2"/>
</dbReference>
<name>A0ABM0NQ26_PRUMU</name>
<dbReference type="Proteomes" id="UP000694861">
    <property type="component" value="Linkage group LG4"/>
</dbReference>
<dbReference type="Pfam" id="PF00657">
    <property type="entry name" value="Lipase_GDSL"/>
    <property type="match status" value="1"/>
</dbReference>
<dbReference type="PANTHER" id="PTHR45966:SF34">
    <property type="entry name" value="GDSL-LIKE LIPASE_ACYLHYDROLASE"/>
    <property type="match status" value="1"/>
</dbReference>